<dbReference type="OrthoDB" id="195446at2759"/>
<dbReference type="PROSITE" id="PS50297">
    <property type="entry name" value="ANK_REP_REGION"/>
    <property type="match status" value="2"/>
</dbReference>
<feature type="repeat" description="ANK" evidence="3">
    <location>
        <begin position="60"/>
        <end position="92"/>
    </location>
</feature>
<name>A0A6A6SST2_9PLEO</name>
<reference evidence="4" key="1">
    <citation type="journal article" date="2020" name="Stud. Mycol.">
        <title>101 Dothideomycetes genomes: a test case for predicting lifestyles and emergence of pathogens.</title>
        <authorList>
            <person name="Haridas S."/>
            <person name="Albert R."/>
            <person name="Binder M."/>
            <person name="Bloem J."/>
            <person name="Labutti K."/>
            <person name="Salamov A."/>
            <person name="Andreopoulos B."/>
            <person name="Baker S."/>
            <person name="Barry K."/>
            <person name="Bills G."/>
            <person name="Bluhm B."/>
            <person name="Cannon C."/>
            <person name="Castanera R."/>
            <person name="Culley D."/>
            <person name="Daum C."/>
            <person name="Ezra D."/>
            <person name="Gonzalez J."/>
            <person name="Henrissat B."/>
            <person name="Kuo A."/>
            <person name="Liang C."/>
            <person name="Lipzen A."/>
            <person name="Lutzoni F."/>
            <person name="Magnuson J."/>
            <person name="Mondo S."/>
            <person name="Nolan M."/>
            <person name="Ohm R."/>
            <person name="Pangilinan J."/>
            <person name="Park H.-J."/>
            <person name="Ramirez L."/>
            <person name="Alfaro M."/>
            <person name="Sun H."/>
            <person name="Tritt A."/>
            <person name="Yoshinaga Y."/>
            <person name="Zwiers L.-H."/>
            <person name="Turgeon B."/>
            <person name="Goodwin S."/>
            <person name="Spatafora J."/>
            <person name="Crous P."/>
            <person name="Grigoriev I."/>
        </authorList>
    </citation>
    <scope>NUCLEOTIDE SEQUENCE</scope>
    <source>
        <strain evidence="4">CBS 122681</strain>
    </source>
</reference>
<dbReference type="AlphaFoldDB" id="A0A6A6SST2"/>
<keyword evidence="5" id="KW-1185">Reference proteome</keyword>
<feature type="repeat" description="ANK" evidence="3">
    <location>
        <begin position="93"/>
        <end position="121"/>
    </location>
</feature>
<dbReference type="PANTHER" id="PTHR24198:SF165">
    <property type="entry name" value="ANKYRIN REPEAT-CONTAINING PROTEIN-RELATED"/>
    <property type="match status" value="1"/>
</dbReference>
<evidence type="ECO:0000256" key="1">
    <source>
        <dbReference type="ARBA" id="ARBA00022737"/>
    </source>
</evidence>
<evidence type="ECO:0000256" key="2">
    <source>
        <dbReference type="ARBA" id="ARBA00023043"/>
    </source>
</evidence>
<evidence type="ECO:0000256" key="3">
    <source>
        <dbReference type="PROSITE-ProRule" id="PRU00023"/>
    </source>
</evidence>
<dbReference type="InterPro" id="IPR002110">
    <property type="entry name" value="Ankyrin_rpt"/>
</dbReference>
<dbReference type="PANTHER" id="PTHR24198">
    <property type="entry name" value="ANKYRIN REPEAT AND PROTEIN KINASE DOMAIN-CONTAINING PROTEIN"/>
    <property type="match status" value="1"/>
</dbReference>
<dbReference type="InterPro" id="IPR036770">
    <property type="entry name" value="Ankyrin_rpt-contain_sf"/>
</dbReference>
<proteinExistence type="predicted"/>
<gene>
    <name evidence="4" type="ORF">K491DRAFT_666926</name>
</gene>
<dbReference type="SMART" id="SM00248">
    <property type="entry name" value="ANK"/>
    <property type="match status" value="3"/>
</dbReference>
<protein>
    <submittedName>
        <fullName evidence="4">Ankyrin</fullName>
    </submittedName>
</protein>
<evidence type="ECO:0000313" key="5">
    <source>
        <dbReference type="Proteomes" id="UP000799324"/>
    </source>
</evidence>
<accession>A0A6A6SST2</accession>
<dbReference type="SUPFAM" id="SSF48403">
    <property type="entry name" value="Ankyrin repeat"/>
    <property type="match status" value="1"/>
</dbReference>
<dbReference type="Gene3D" id="1.25.40.20">
    <property type="entry name" value="Ankyrin repeat-containing domain"/>
    <property type="match status" value="1"/>
</dbReference>
<dbReference type="Pfam" id="PF12796">
    <property type="entry name" value="Ank_2"/>
    <property type="match status" value="1"/>
</dbReference>
<keyword evidence="2 3" id="KW-0040">ANK repeat</keyword>
<organism evidence="4 5">
    <name type="scientific">Lophiostoma macrostomum CBS 122681</name>
    <dbReference type="NCBI Taxonomy" id="1314788"/>
    <lineage>
        <taxon>Eukaryota</taxon>
        <taxon>Fungi</taxon>
        <taxon>Dikarya</taxon>
        <taxon>Ascomycota</taxon>
        <taxon>Pezizomycotina</taxon>
        <taxon>Dothideomycetes</taxon>
        <taxon>Pleosporomycetidae</taxon>
        <taxon>Pleosporales</taxon>
        <taxon>Lophiostomataceae</taxon>
        <taxon>Lophiostoma</taxon>
    </lineage>
</organism>
<evidence type="ECO:0000313" key="4">
    <source>
        <dbReference type="EMBL" id="KAF2650612.1"/>
    </source>
</evidence>
<sequence length="121" mass="13075">MEGAPGSLTGPTWHLPPATDRLAAGGGQEPALHQAIRKRNHEIIQLLLQYSAPVNTPHDRGVTALHLAIQEHDQKIVQLLLDNKADVNAKDEAGRTPLDLAIELDNVAAVQLLLMYGAKVQ</sequence>
<dbReference type="EMBL" id="MU004449">
    <property type="protein sequence ID" value="KAF2650612.1"/>
    <property type="molecule type" value="Genomic_DNA"/>
</dbReference>
<dbReference type="PROSITE" id="PS50088">
    <property type="entry name" value="ANK_REPEAT"/>
    <property type="match status" value="3"/>
</dbReference>
<feature type="repeat" description="ANK" evidence="3">
    <location>
        <begin position="27"/>
        <end position="59"/>
    </location>
</feature>
<dbReference type="Proteomes" id="UP000799324">
    <property type="component" value="Unassembled WGS sequence"/>
</dbReference>
<keyword evidence="1" id="KW-0677">Repeat</keyword>